<gene>
    <name evidence="1" type="ORF">PVAP13_7KG322003</name>
</gene>
<dbReference type="PANTHER" id="PTHR36478">
    <property type="entry name" value="OS04G0614237 PROTEIN-RELATED"/>
    <property type="match status" value="1"/>
</dbReference>
<reference evidence="1" key="1">
    <citation type="submission" date="2020-05" db="EMBL/GenBank/DDBJ databases">
        <title>WGS assembly of Panicum virgatum.</title>
        <authorList>
            <person name="Lovell J.T."/>
            <person name="Jenkins J."/>
            <person name="Shu S."/>
            <person name="Juenger T.E."/>
            <person name="Schmutz J."/>
        </authorList>
    </citation>
    <scope>NUCLEOTIDE SEQUENCE</scope>
    <source>
        <strain evidence="1">AP13</strain>
    </source>
</reference>
<dbReference type="PANTHER" id="PTHR36478:SF23">
    <property type="match status" value="1"/>
</dbReference>
<name>A0A8T0QMI1_PANVG</name>
<sequence>MKIITFPTPMQDSVQGEQAVAGSGEQERALADSTNGGCTARLRLRRLLPYLRRYSYEEIYEAARDKMVVIFDVRYLVDRVMFGMCRTACNYLRSFVHPTFPTTMLDSSEGEQAVSGSGEQERALANSTNVGVGRPLLRSLDYPCTARLRLRRLLAYQRRHSYQHIYDAYALLILLRLPFV</sequence>
<evidence type="ECO:0000313" key="1">
    <source>
        <dbReference type="EMBL" id="KAG2574319.1"/>
    </source>
</evidence>
<comment type="caution">
    <text evidence="1">The sequence shown here is derived from an EMBL/GenBank/DDBJ whole genome shotgun (WGS) entry which is preliminary data.</text>
</comment>
<organism evidence="1 2">
    <name type="scientific">Panicum virgatum</name>
    <name type="common">Blackwell switchgrass</name>
    <dbReference type="NCBI Taxonomy" id="38727"/>
    <lineage>
        <taxon>Eukaryota</taxon>
        <taxon>Viridiplantae</taxon>
        <taxon>Streptophyta</taxon>
        <taxon>Embryophyta</taxon>
        <taxon>Tracheophyta</taxon>
        <taxon>Spermatophyta</taxon>
        <taxon>Magnoliopsida</taxon>
        <taxon>Liliopsida</taxon>
        <taxon>Poales</taxon>
        <taxon>Poaceae</taxon>
        <taxon>PACMAD clade</taxon>
        <taxon>Panicoideae</taxon>
        <taxon>Panicodae</taxon>
        <taxon>Paniceae</taxon>
        <taxon>Panicinae</taxon>
        <taxon>Panicum</taxon>
        <taxon>Panicum sect. Hiantes</taxon>
    </lineage>
</organism>
<keyword evidence="2" id="KW-1185">Reference proteome</keyword>
<dbReference type="AlphaFoldDB" id="A0A8T0QMI1"/>
<evidence type="ECO:0000313" key="2">
    <source>
        <dbReference type="Proteomes" id="UP000823388"/>
    </source>
</evidence>
<proteinExistence type="predicted"/>
<dbReference type="EMBL" id="CM029049">
    <property type="protein sequence ID" value="KAG2574319.1"/>
    <property type="molecule type" value="Genomic_DNA"/>
</dbReference>
<accession>A0A8T0QMI1</accession>
<dbReference type="Proteomes" id="UP000823388">
    <property type="component" value="Chromosome 7K"/>
</dbReference>
<protein>
    <submittedName>
        <fullName evidence="1">Uncharacterized protein</fullName>
    </submittedName>
</protein>